<name>T0KL40_COLGC</name>
<dbReference type="OrthoDB" id="4850778at2759"/>
<dbReference type="InterPro" id="IPR000719">
    <property type="entry name" value="Prot_kinase_dom"/>
</dbReference>
<evidence type="ECO:0000313" key="4">
    <source>
        <dbReference type="Proteomes" id="UP000015530"/>
    </source>
</evidence>
<dbReference type="HOGENOM" id="CLU_432761_0_0_1"/>
<dbReference type="GO" id="GO:0004674">
    <property type="term" value="F:protein serine/threonine kinase activity"/>
    <property type="evidence" value="ECO:0007669"/>
    <property type="project" value="TreeGrafter"/>
</dbReference>
<reference evidence="4" key="1">
    <citation type="journal article" date="2013" name="Mol. Plant Microbe Interact.">
        <title>Global aspects of pacC regulation of pathogenicity genes in Colletotrichum gloeosporioides as revealed by transcriptome analysis.</title>
        <authorList>
            <person name="Alkan N."/>
            <person name="Meng X."/>
            <person name="Friedlander G."/>
            <person name="Reuveni E."/>
            <person name="Sukno S."/>
            <person name="Sherman A."/>
            <person name="Thon M."/>
            <person name="Fluhr R."/>
            <person name="Prusky D."/>
        </authorList>
    </citation>
    <scope>NUCLEOTIDE SEQUENCE [LARGE SCALE GENOMIC DNA]</scope>
    <source>
        <strain evidence="4">Cg-14</strain>
    </source>
</reference>
<organism evidence="3 4">
    <name type="scientific">Colletotrichum gloeosporioides (strain Cg-14)</name>
    <name type="common">Anthracnose fungus</name>
    <name type="synonym">Glomerella cingulata</name>
    <dbReference type="NCBI Taxonomy" id="1237896"/>
    <lineage>
        <taxon>Eukaryota</taxon>
        <taxon>Fungi</taxon>
        <taxon>Dikarya</taxon>
        <taxon>Ascomycota</taxon>
        <taxon>Pezizomycotina</taxon>
        <taxon>Sordariomycetes</taxon>
        <taxon>Hypocreomycetidae</taxon>
        <taxon>Glomerellales</taxon>
        <taxon>Glomerellaceae</taxon>
        <taxon>Colletotrichum</taxon>
        <taxon>Colletotrichum gloeosporioides species complex</taxon>
    </lineage>
</organism>
<dbReference type="STRING" id="1237896.T0KL40"/>
<evidence type="ECO:0000259" key="2">
    <source>
        <dbReference type="PROSITE" id="PS50011"/>
    </source>
</evidence>
<dbReference type="Pfam" id="PF00069">
    <property type="entry name" value="Pkinase"/>
    <property type="match status" value="1"/>
</dbReference>
<accession>T0KL40</accession>
<gene>
    <name evidence="3" type="ORF">CGLO_03640</name>
</gene>
<dbReference type="EMBL" id="AMYD01000747">
    <property type="protein sequence ID" value="EQB56352.1"/>
    <property type="molecule type" value="Genomic_DNA"/>
</dbReference>
<dbReference type="PROSITE" id="PS50011">
    <property type="entry name" value="PROTEIN_KINASE_DOM"/>
    <property type="match status" value="1"/>
</dbReference>
<evidence type="ECO:0000256" key="1">
    <source>
        <dbReference type="SAM" id="MobiDB-lite"/>
    </source>
</evidence>
<feature type="compositionally biased region" description="Acidic residues" evidence="1">
    <location>
        <begin position="31"/>
        <end position="51"/>
    </location>
</feature>
<proteinExistence type="predicted"/>
<evidence type="ECO:0000313" key="3">
    <source>
        <dbReference type="EMBL" id="EQB56352.1"/>
    </source>
</evidence>
<dbReference type="GO" id="GO:0005524">
    <property type="term" value="F:ATP binding"/>
    <property type="evidence" value="ECO:0007669"/>
    <property type="project" value="InterPro"/>
</dbReference>
<feature type="region of interest" description="Disordered" evidence="1">
    <location>
        <begin position="29"/>
        <end position="52"/>
    </location>
</feature>
<dbReference type="PANTHER" id="PTHR24359:SF1">
    <property type="entry name" value="INHIBITOR OF NUCLEAR FACTOR KAPPA-B KINASE EPSILON SUBUNIT HOMOLOG 1-RELATED"/>
    <property type="match status" value="1"/>
</dbReference>
<protein>
    <recommendedName>
        <fullName evidence="2">Protein kinase domain-containing protein</fullName>
    </recommendedName>
</protein>
<feature type="region of interest" description="Disordered" evidence="1">
    <location>
        <begin position="256"/>
        <end position="294"/>
    </location>
</feature>
<dbReference type="PANTHER" id="PTHR24359">
    <property type="entry name" value="SERINE/THREONINE-PROTEIN KINASE SBK1"/>
    <property type="match status" value="1"/>
</dbReference>
<comment type="caution">
    <text evidence="3">The sequence shown here is derived from an EMBL/GenBank/DDBJ whole genome shotgun (WGS) entry which is preliminary data.</text>
</comment>
<dbReference type="Proteomes" id="UP000015530">
    <property type="component" value="Unassembled WGS sequence"/>
</dbReference>
<feature type="domain" description="Protein kinase" evidence="2">
    <location>
        <begin position="1"/>
        <end position="240"/>
    </location>
</feature>
<feature type="region of interest" description="Disordered" evidence="1">
    <location>
        <begin position="118"/>
        <end position="142"/>
    </location>
</feature>
<dbReference type="InterPro" id="IPR011009">
    <property type="entry name" value="Kinase-like_dom_sf"/>
</dbReference>
<sequence>MSLLQDAHISDASLPIAAEMWAENINPVSTDIEDETDDGESSGEEVDDDVQAGEMGDHRDIKAHYPETGPNFRHGDLKPENILWFKDEAGNGMGTLKIGDWGLAKQHRIVTELRSNNTSTDWGTRRYEPPEEETGQGVNLLLPGQSGKRRSRLYDMWAMGCITLEFLIWLMYGRNELHRFNRSIRTDNRDSPRFYQTTRNDNGQLEARVNDVVKRWMDHMEEDAICEPGSTVLGSLLELIRTRLLVVKLPERLGSWSSTQADESRESSQANRTSNESGFEHTTTGGDAAPTSSSSIPDIIVEHYDPPQQKLAEPSGKQTEIKKTWERALAMEFQTQMQTISGDDEDESYWFTGQPSPPRGPHFDDISKGNGQEVIEPAKLLGDPQFPQIIMEADRGERILRYQGLFKMYARLGLSQPFDRPFAIDGLQERILNALGAEGGYGILDEGKKGDRSGGLLRRSLLWCRGDDVETMSRIHFPFYHTRAKVPSWSWMAFSGGIDYISPVFGTVDWEGMNSPWSSSYGVAGDESRNSFHGDDIFLVAEAKTYTTSNIPSGQGRIVPDSPATFQQLLTKCIVLGKEKGRKQVKDKKHYVMVVAPAGIVDKTGQQLYERVGAGYLPGSHIQARGETVRVH</sequence>
<dbReference type="Gene3D" id="1.10.510.10">
    <property type="entry name" value="Transferase(Phosphotransferase) domain 1"/>
    <property type="match status" value="1"/>
</dbReference>
<dbReference type="SUPFAM" id="SSF56112">
    <property type="entry name" value="Protein kinase-like (PK-like)"/>
    <property type="match status" value="1"/>
</dbReference>
<dbReference type="AlphaFoldDB" id="T0KL40"/>